<dbReference type="HOGENOM" id="CLU_2889151_0_0_1"/>
<protein>
    <submittedName>
        <fullName evidence="1 2">Uncharacterized protein</fullName>
    </submittedName>
</protein>
<keyword evidence="3" id="KW-1185">Reference proteome</keyword>
<proteinExistence type="predicted"/>
<accession>A0A072UL90</accession>
<evidence type="ECO:0000313" key="2">
    <source>
        <dbReference type="EnsemblPlants" id="KEH30171"/>
    </source>
</evidence>
<sequence length="63" mass="6990">MALLTDDPQTKQQLQEQMRKNATYAIGQACHVKLVSDLGSCSITSKNVSVRTNLSLTVKLFKH</sequence>
<organism evidence="1 3">
    <name type="scientific">Medicago truncatula</name>
    <name type="common">Barrel medic</name>
    <name type="synonym">Medicago tribuloides</name>
    <dbReference type="NCBI Taxonomy" id="3880"/>
    <lineage>
        <taxon>Eukaryota</taxon>
        <taxon>Viridiplantae</taxon>
        <taxon>Streptophyta</taxon>
        <taxon>Embryophyta</taxon>
        <taxon>Tracheophyta</taxon>
        <taxon>Spermatophyta</taxon>
        <taxon>Magnoliopsida</taxon>
        <taxon>eudicotyledons</taxon>
        <taxon>Gunneridae</taxon>
        <taxon>Pentapetalae</taxon>
        <taxon>rosids</taxon>
        <taxon>fabids</taxon>
        <taxon>Fabales</taxon>
        <taxon>Fabaceae</taxon>
        <taxon>Papilionoideae</taxon>
        <taxon>50 kb inversion clade</taxon>
        <taxon>NPAAA clade</taxon>
        <taxon>Hologalegina</taxon>
        <taxon>IRL clade</taxon>
        <taxon>Trifolieae</taxon>
        <taxon>Medicago</taxon>
    </lineage>
</organism>
<dbReference type="AlphaFoldDB" id="A0A072UL90"/>
<name>A0A072UL90_MEDTR</name>
<gene>
    <name evidence="1" type="ordered locus">MTR_4g063995</name>
</gene>
<evidence type="ECO:0000313" key="1">
    <source>
        <dbReference type="EMBL" id="KEH30171.1"/>
    </source>
</evidence>
<dbReference type="EMBL" id="CM001220">
    <property type="protein sequence ID" value="KEH30171.1"/>
    <property type="molecule type" value="Genomic_DNA"/>
</dbReference>
<dbReference type="Proteomes" id="UP000002051">
    <property type="component" value="Chromosome 4"/>
</dbReference>
<dbReference type="EnsemblPlants" id="KEH30171">
    <property type="protein sequence ID" value="KEH30171"/>
    <property type="gene ID" value="MTR_4g063995"/>
</dbReference>
<reference evidence="1 3" key="1">
    <citation type="journal article" date="2011" name="Nature">
        <title>The Medicago genome provides insight into the evolution of rhizobial symbioses.</title>
        <authorList>
            <person name="Young N.D."/>
            <person name="Debelle F."/>
            <person name="Oldroyd G.E."/>
            <person name="Geurts R."/>
            <person name="Cannon S.B."/>
            <person name="Udvardi M.K."/>
            <person name="Benedito V.A."/>
            <person name="Mayer K.F."/>
            <person name="Gouzy J."/>
            <person name="Schoof H."/>
            <person name="Van de Peer Y."/>
            <person name="Proost S."/>
            <person name="Cook D.R."/>
            <person name="Meyers B.C."/>
            <person name="Spannagl M."/>
            <person name="Cheung F."/>
            <person name="De Mita S."/>
            <person name="Krishnakumar V."/>
            <person name="Gundlach H."/>
            <person name="Zhou S."/>
            <person name="Mudge J."/>
            <person name="Bharti A.K."/>
            <person name="Murray J.D."/>
            <person name="Naoumkina M.A."/>
            <person name="Rosen B."/>
            <person name="Silverstein K.A."/>
            <person name="Tang H."/>
            <person name="Rombauts S."/>
            <person name="Zhao P.X."/>
            <person name="Zhou P."/>
            <person name="Barbe V."/>
            <person name="Bardou P."/>
            <person name="Bechner M."/>
            <person name="Bellec A."/>
            <person name="Berger A."/>
            <person name="Berges H."/>
            <person name="Bidwell S."/>
            <person name="Bisseling T."/>
            <person name="Choisne N."/>
            <person name="Couloux A."/>
            <person name="Denny R."/>
            <person name="Deshpande S."/>
            <person name="Dai X."/>
            <person name="Doyle J.J."/>
            <person name="Dudez A.M."/>
            <person name="Farmer A.D."/>
            <person name="Fouteau S."/>
            <person name="Franken C."/>
            <person name="Gibelin C."/>
            <person name="Gish J."/>
            <person name="Goldstein S."/>
            <person name="Gonzalez A.J."/>
            <person name="Green P.J."/>
            <person name="Hallab A."/>
            <person name="Hartog M."/>
            <person name="Hua A."/>
            <person name="Humphray S.J."/>
            <person name="Jeong D.H."/>
            <person name="Jing Y."/>
            <person name="Jocker A."/>
            <person name="Kenton S.M."/>
            <person name="Kim D.J."/>
            <person name="Klee K."/>
            <person name="Lai H."/>
            <person name="Lang C."/>
            <person name="Lin S."/>
            <person name="Macmil S.L."/>
            <person name="Magdelenat G."/>
            <person name="Matthews L."/>
            <person name="McCorrison J."/>
            <person name="Monaghan E.L."/>
            <person name="Mun J.H."/>
            <person name="Najar F.Z."/>
            <person name="Nicholson C."/>
            <person name="Noirot C."/>
            <person name="O'Bleness M."/>
            <person name="Paule C.R."/>
            <person name="Poulain J."/>
            <person name="Prion F."/>
            <person name="Qin B."/>
            <person name="Qu C."/>
            <person name="Retzel E.F."/>
            <person name="Riddle C."/>
            <person name="Sallet E."/>
            <person name="Samain S."/>
            <person name="Samson N."/>
            <person name="Sanders I."/>
            <person name="Saurat O."/>
            <person name="Scarpelli C."/>
            <person name="Schiex T."/>
            <person name="Segurens B."/>
            <person name="Severin A.J."/>
            <person name="Sherrier D.J."/>
            <person name="Shi R."/>
            <person name="Sims S."/>
            <person name="Singer S.R."/>
            <person name="Sinharoy S."/>
            <person name="Sterck L."/>
            <person name="Viollet A."/>
            <person name="Wang B.B."/>
            <person name="Wang K."/>
            <person name="Wang M."/>
            <person name="Wang X."/>
            <person name="Warfsmann J."/>
            <person name="Weissenbach J."/>
            <person name="White D.D."/>
            <person name="White J.D."/>
            <person name="Wiley G.B."/>
            <person name="Wincker P."/>
            <person name="Xing Y."/>
            <person name="Yang L."/>
            <person name="Yao Z."/>
            <person name="Ying F."/>
            <person name="Zhai J."/>
            <person name="Zhou L."/>
            <person name="Zuber A."/>
            <person name="Denarie J."/>
            <person name="Dixon R.A."/>
            <person name="May G.D."/>
            <person name="Schwartz D.C."/>
            <person name="Rogers J."/>
            <person name="Quetier F."/>
            <person name="Town C.D."/>
            <person name="Roe B.A."/>
        </authorList>
    </citation>
    <scope>NUCLEOTIDE SEQUENCE [LARGE SCALE GENOMIC DNA]</scope>
    <source>
        <strain evidence="1">A17</strain>
        <strain evidence="2 3">cv. Jemalong A17</strain>
    </source>
</reference>
<reference evidence="1 3" key="2">
    <citation type="journal article" date="2014" name="BMC Genomics">
        <title>An improved genome release (version Mt4.0) for the model legume Medicago truncatula.</title>
        <authorList>
            <person name="Tang H."/>
            <person name="Krishnakumar V."/>
            <person name="Bidwell S."/>
            <person name="Rosen B."/>
            <person name="Chan A."/>
            <person name="Zhou S."/>
            <person name="Gentzbittel L."/>
            <person name="Childs K.L."/>
            <person name="Yandell M."/>
            <person name="Gundlach H."/>
            <person name="Mayer K.F."/>
            <person name="Schwartz D.C."/>
            <person name="Town C.D."/>
        </authorList>
    </citation>
    <scope>GENOME REANNOTATION</scope>
    <source>
        <strain evidence="1">A17</strain>
        <strain evidence="2 3">cv. Jemalong A17</strain>
    </source>
</reference>
<reference evidence="2" key="3">
    <citation type="submission" date="2015-04" db="UniProtKB">
        <authorList>
            <consortium name="EnsemblPlants"/>
        </authorList>
    </citation>
    <scope>IDENTIFICATION</scope>
    <source>
        <strain evidence="2">cv. Jemalong A17</strain>
    </source>
</reference>
<evidence type="ECO:0000313" key="3">
    <source>
        <dbReference type="Proteomes" id="UP000002051"/>
    </source>
</evidence>